<dbReference type="RefSeq" id="WP_348027660.1">
    <property type="nucleotide sequence ID" value="NZ_CP129113.1"/>
</dbReference>
<accession>A0ABY9KXV5</accession>
<evidence type="ECO:0000256" key="1">
    <source>
        <dbReference type="ARBA" id="ARBA00004651"/>
    </source>
</evidence>
<organism evidence="9 10">
    <name type="scientific">Aciduricibacillus chroicocephali</name>
    <dbReference type="NCBI Taxonomy" id="3054939"/>
    <lineage>
        <taxon>Bacteria</taxon>
        <taxon>Bacillati</taxon>
        <taxon>Bacillota</taxon>
        <taxon>Bacilli</taxon>
        <taxon>Bacillales</taxon>
        <taxon>Bacillaceae</taxon>
        <taxon>Aciduricibacillus</taxon>
    </lineage>
</organism>
<proteinExistence type="inferred from homology"/>
<dbReference type="InterPro" id="IPR000390">
    <property type="entry name" value="Small_drug/metabolite_transptr"/>
</dbReference>
<evidence type="ECO:0000256" key="5">
    <source>
        <dbReference type="ARBA" id="ARBA00022989"/>
    </source>
</evidence>
<dbReference type="InterPro" id="IPR045324">
    <property type="entry name" value="Small_multidrug_res"/>
</dbReference>
<comment type="similarity">
    <text evidence="7">Belongs to the drug/metabolite transporter (DMT) superfamily. Small multidrug resistance (SMR) (TC 2.A.7.1) family.</text>
</comment>
<evidence type="ECO:0000313" key="10">
    <source>
        <dbReference type="Proteomes" id="UP001180087"/>
    </source>
</evidence>
<dbReference type="PANTHER" id="PTHR30561">
    <property type="entry name" value="SMR FAMILY PROTON-DEPENDENT DRUG EFFLUX TRANSPORTER SUGE"/>
    <property type="match status" value="1"/>
</dbReference>
<keyword evidence="3" id="KW-1003">Cell membrane</keyword>
<evidence type="ECO:0000256" key="7">
    <source>
        <dbReference type="RuleBase" id="RU003942"/>
    </source>
</evidence>
<dbReference type="PANTHER" id="PTHR30561:SF0">
    <property type="entry name" value="GUANIDINIUM EXPORTER"/>
    <property type="match status" value="1"/>
</dbReference>
<dbReference type="Proteomes" id="UP001180087">
    <property type="component" value="Chromosome"/>
</dbReference>
<dbReference type="Gene3D" id="1.10.3730.20">
    <property type="match status" value="1"/>
</dbReference>
<evidence type="ECO:0000256" key="4">
    <source>
        <dbReference type="ARBA" id="ARBA00022692"/>
    </source>
</evidence>
<sequence>MAWLALVFAGLLEMTGVFMIGQWHRDRRWRTFAFLIASFGLSFLLLSVAMESLSMGTAYAVWTGIGASGGAVLGMIFFSESRDWRRMLFIVMILGAAIGLKLI</sequence>
<reference evidence="9" key="1">
    <citation type="submission" date="2023-06" db="EMBL/GenBank/DDBJ databases">
        <title>A Treasure from Seagulls: Isolation and Description of Aciduricobacillus qingdaonensis gen. nov., sp. nov., a Rare Obligately Uric Acid-utilizing Member in the Family Bacillaceae.</title>
        <authorList>
            <person name="Liu W."/>
            <person name="Wang B."/>
        </authorList>
    </citation>
    <scope>NUCLEOTIDE SEQUENCE</scope>
    <source>
        <strain evidence="9">44XB</strain>
    </source>
</reference>
<keyword evidence="5 8" id="KW-1133">Transmembrane helix</keyword>
<dbReference type="Pfam" id="PF00893">
    <property type="entry name" value="Multi_Drug_Res"/>
    <property type="match status" value="1"/>
</dbReference>
<dbReference type="SUPFAM" id="SSF103481">
    <property type="entry name" value="Multidrug resistance efflux transporter EmrE"/>
    <property type="match status" value="1"/>
</dbReference>
<comment type="subcellular location">
    <subcellularLocation>
        <location evidence="1 7">Cell membrane</location>
        <topology evidence="1 7">Multi-pass membrane protein</topology>
    </subcellularLocation>
</comment>
<keyword evidence="2" id="KW-0813">Transport</keyword>
<evidence type="ECO:0000256" key="6">
    <source>
        <dbReference type="ARBA" id="ARBA00023136"/>
    </source>
</evidence>
<feature type="transmembrane region" description="Helical" evidence="8">
    <location>
        <begin position="57"/>
        <end position="78"/>
    </location>
</feature>
<evidence type="ECO:0000313" key="9">
    <source>
        <dbReference type="EMBL" id="WLV24532.1"/>
    </source>
</evidence>
<name>A0ABY9KXV5_9BACI</name>
<dbReference type="EMBL" id="CP129113">
    <property type="protein sequence ID" value="WLV24532.1"/>
    <property type="molecule type" value="Genomic_DNA"/>
</dbReference>
<evidence type="ECO:0000256" key="3">
    <source>
        <dbReference type="ARBA" id="ARBA00022475"/>
    </source>
</evidence>
<keyword evidence="4 7" id="KW-0812">Transmembrane</keyword>
<keyword evidence="6 8" id="KW-0472">Membrane</keyword>
<gene>
    <name evidence="9" type="ORF">QR721_12950</name>
</gene>
<protein>
    <submittedName>
        <fullName evidence="9">Multidrug efflux SMR transporter</fullName>
    </submittedName>
</protein>
<keyword evidence="10" id="KW-1185">Reference proteome</keyword>
<evidence type="ECO:0000256" key="8">
    <source>
        <dbReference type="SAM" id="Phobius"/>
    </source>
</evidence>
<feature type="transmembrane region" description="Helical" evidence="8">
    <location>
        <begin position="29"/>
        <end position="50"/>
    </location>
</feature>
<dbReference type="InterPro" id="IPR037185">
    <property type="entry name" value="EmrE-like"/>
</dbReference>
<evidence type="ECO:0000256" key="2">
    <source>
        <dbReference type="ARBA" id="ARBA00022448"/>
    </source>
</evidence>